<name>E7RQW4_9BACT</name>
<dbReference type="InterPro" id="IPR029492">
    <property type="entry name" value="DUF4435"/>
</dbReference>
<dbReference type="STRING" id="28134.SAMN05444288_2376"/>
<evidence type="ECO:0000313" key="3">
    <source>
        <dbReference type="Proteomes" id="UP000005580"/>
    </source>
</evidence>
<comment type="caution">
    <text evidence="2">The sequence shown here is derived from an EMBL/GenBank/DDBJ whole genome shotgun (WGS) entry which is preliminary data.</text>
</comment>
<reference evidence="2" key="1">
    <citation type="submission" date="2011-01" db="EMBL/GenBank/DDBJ databases">
        <authorList>
            <person name="Muzny D."/>
            <person name="Qin X."/>
            <person name="Buhay C."/>
            <person name="Dugan-Rocha S."/>
            <person name="Ding Y."/>
            <person name="Chen G."/>
            <person name="Hawes A."/>
            <person name="Holder M."/>
            <person name="Jhangiani S."/>
            <person name="Johnson A."/>
            <person name="Khan Z."/>
            <person name="Li Z."/>
            <person name="Liu W."/>
            <person name="Liu X."/>
            <person name="Perez L."/>
            <person name="Shen H."/>
            <person name="Wang Q."/>
            <person name="Watt J."/>
            <person name="Xi L."/>
            <person name="Xin Y."/>
            <person name="Zhou J."/>
            <person name="Deng J."/>
            <person name="Jiang H."/>
            <person name="Liu Y."/>
            <person name="Qu J."/>
            <person name="Song X.-Z."/>
            <person name="Zhang L."/>
            <person name="Villasana D."/>
            <person name="Johnson A."/>
            <person name="Liu J."/>
            <person name="Liyanage D."/>
            <person name="Lorensuhewa L."/>
            <person name="Robinson T."/>
            <person name="Song A."/>
            <person name="Song B.-B."/>
            <person name="Dinh H."/>
            <person name="Thornton R."/>
            <person name="Coyle M."/>
            <person name="Francisco L."/>
            <person name="Jackson L."/>
            <person name="Javaid M."/>
            <person name="Korchina V."/>
            <person name="Kovar C."/>
            <person name="Mata R."/>
            <person name="Mathew T."/>
            <person name="Ngo R."/>
            <person name="Nguyen L."/>
            <person name="Nguyen N."/>
            <person name="Okwuonu G."/>
            <person name="Ongeri F."/>
            <person name="Pham C."/>
            <person name="Simmons D."/>
            <person name="Wilczek-Boney K."/>
            <person name="Hale W."/>
            <person name="Jakkamsetti A."/>
            <person name="Pham P."/>
            <person name="Ruth R."/>
            <person name="San Lucas F."/>
            <person name="Warren J."/>
            <person name="Zhang J."/>
            <person name="Zhao Z."/>
            <person name="Zhou C."/>
            <person name="Zhu D."/>
            <person name="Lee S."/>
            <person name="Bess C."/>
            <person name="Blankenburg K."/>
            <person name="Forbes L."/>
            <person name="Fu Q."/>
            <person name="Gubbala S."/>
            <person name="Hirani K."/>
            <person name="Jayaseelan J.C."/>
            <person name="Lara F."/>
            <person name="Munidasa M."/>
            <person name="Palculict T."/>
            <person name="Patil S."/>
            <person name="Pu L.-L."/>
            <person name="Saada N."/>
            <person name="Tang L."/>
            <person name="Weissenberger G."/>
            <person name="Zhu Y."/>
            <person name="Hemphill L."/>
            <person name="Shang Y."/>
            <person name="Youmans B."/>
            <person name="Ayvaz T."/>
            <person name="Ross M."/>
            <person name="Santibanez J."/>
            <person name="Aqrawi P."/>
            <person name="Gross S."/>
            <person name="Joshi V."/>
            <person name="Fowler G."/>
            <person name="Nazareth L."/>
            <person name="Reid J."/>
            <person name="Worley K."/>
            <person name="Petrosino J."/>
            <person name="Highlander S."/>
            <person name="Gibbs R."/>
        </authorList>
    </citation>
    <scope>NUCLEOTIDE SEQUENCE [LARGE SCALE GENOMIC DNA]</scope>
    <source>
        <strain evidence="2">ATCC 33269</strain>
    </source>
</reference>
<protein>
    <recommendedName>
        <fullName evidence="1">DUF4435 domain-containing protein</fullName>
    </recommendedName>
</protein>
<dbReference type="RefSeq" id="WP_004369710.1">
    <property type="nucleotide sequence ID" value="NZ_GL833119.1"/>
</dbReference>
<proteinExistence type="predicted"/>
<keyword evidence="3" id="KW-1185">Reference proteome</keyword>
<dbReference type="EMBL" id="AEPE02000005">
    <property type="protein sequence ID" value="EFZ36652.1"/>
    <property type="molecule type" value="Genomic_DNA"/>
</dbReference>
<dbReference type="AlphaFoldDB" id="E7RQW4"/>
<dbReference type="eggNOG" id="COG1123">
    <property type="taxonomic scope" value="Bacteria"/>
</dbReference>
<dbReference type="Pfam" id="PF14491">
    <property type="entry name" value="DUF4435"/>
    <property type="match status" value="1"/>
</dbReference>
<dbReference type="HOGENOM" id="CLU_808550_0_0_10"/>
<accession>E7RQW4</accession>
<gene>
    <name evidence="2" type="ORF">HMPREF0663_11565</name>
</gene>
<dbReference type="Proteomes" id="UP000005580">
    <property type="component" value="Unassembled WGS sequence"/>
</dbReference>
<sequence length="345" mass="40330">MGHRLQEHLSSGYLEAANRLNSKRARRRIVAYVESYDDVFFWRSVLGKYENERLYFQVMLPSRVRHLERGKKAVLMNLLSEKVGTDMIACVDADYDYLIQGATSTSRTVVDNPYVFHTYAYAIENLQCYAPSLHDVCVMVTLNDHAIFPFTEYIRLFSEAIYPLFVWNIWFYRTPNYGEFTITDFLRVIETGNFSVQHAEDILQNVRRKVEKKVGQLKRNHPNAKDSYLKLKDDLRRLGVTPDTTYLYIQGHHLFNKVVLPMLNKVCNRLIRERENEISYQSLHYTQRRNELSCYSNSVGDIASMLKKNTGYLSSEPFARIQADVERFVNAILPSTEPSLHRTTH</sequence>
<feature type="domain" description="DUF4435" evidence="1">
    <location>
        <begin position="27"/>
        <end position="274"/>
    </location>
</feature>
<evidence type="ECO:0000259" key="1">
    <source>
        <dbReference type="Pfam" id="PF14491"/>
    </source>
</evidence>
<organism evidence="2 3">
    <name type="scientific">Hoylesella oralis ATCC 33269</name>
    <dbReference type="NCBI Taxonomy" id="873533"/>
    <lineage>
        <taxon>Bacteria</taxon>
        <taxon>Pseudomonadati</taxon>
        <taxon>Bacteroidota</taxon>
        <taxon>Bacteroidia</taxon>
        <taxon>Bacteroidales</taxon>
        <taxon>Prevotellaceae</taxon>
        <taxon>Hoylesella</taxon>
    </lineage>
</organism>
<evidence type="ECO:0000313" key="2">
    <source>
        <dbReference type="EMBL" id="EFZ36652.1"/>
    </source>
</evidence>